<dbReference type="InterPro" id="IPR029058">
    <property type="entry name" value="AB_hydrolase_fold"/>
</dbReference>
<evidence type="ECO:0000256" key="1">
    <source>
        <dbReference type="ARBA" id="ARBA00022801"/>
    </source>
</evidence>
<dbReference type="InterPro" id="IPR050300">
    <property type="entry name" value="GDXG_lipolytic_enzyme"/>
</dbReference>
<dbReference type="Pfam" id="PF07859">
    <property type="entry name" value="Abhydrolase_3"/>
    <property type="match status" value="1"/>
</dbReference>
<accession>A0AAD6IVU5</accession>
<feature type="domain" description="Alpha/beta hydrolase fold-3" evidence="2">
    <location>
        <begin position="90"/>
        <end position="313"/>
    </location>
</feature>
<keyword evidence="1" id="KW-0378">Hydrolase</keyword>
<evidence type="ECO:0000259" key="2">
    <source>
        <dbReference type="Pfam" id="PF07859"/>
    </source>
</evidence>
<dbReference type="SUPFAM" id="SSF53474">
    <property type="entry name" value="alpha/beta-Hydrolases"/>
    <property type="match status" value="1"/>
</dbReference>
<dbReference type="PANTHER" id="PTHR48081">
    <property type="entry name" value="AB HYDROLASE SUPERFAMILY PROTEIN C4A8.06C"/>
    <property type="match status" value="1"/>
</dbReference>
<proteinExistence type="predicted"/>
<dbReference type="InterPro" id="IPR013094">
    <property type="entry name" value="AB_hydrolase_3"/>
</dbReference>
<protein>
    <recommendedName>
        <fullName evidence="2">Alpha/beta hydrolase fold-3 domain-containing protein</fullName>
    </recommendedName>
</protein>
<dbReference type="Proteomes" id="UP001221413">
    <property type="component" value="Unassembled WGS sequence"/>
</dbReference>
<dbReference type="Gene3D" id="3.40.50.1820">
    <property type="entry name" value="alpha/beta hydrolase"/>
    <property type="match status" value="1"/>
</dbReference>
<reference evidence="3" key="1">
    <citation type="submission" date="2023-01" db="EMBL/GenBank/DDBJ databases">
        <title>The chitinases involved in constricting ring structure development in the nematode-trapping fungus Drechslerella dactyloides.</title>
        <authorList>
            <person name="Wang R."/>
            <person name="Zhang L."/>
            <person name="Tang P."/>
            <person name="Li S."/>
            <person name="Liang L."/>
        </authorList>
    </citation>
    <scope>NUCLEOTIDE SEQUENCE</scope>
    <source>
        <strain evidence="3">YMF1.00031</strain>
    </source>
</reference>
<dbReference type="EMBL" id="JAQGDS010000006">
    <property type="protein sequence ID" value="KAJ6259604.1"/>
    <property type="molecule type" value="Genomic_DNA"/>
</dbReference>
<evidence type="ECO:0000313" key="4">
    <source>
        <dbReference type="Proteomes" id="UP001221413"/>
    </source>
</evidence>
<dbReference type="GO" id="GO:0016787">
    <property type="term" value="F:hydrolase activity"/>
    <property type="evidence" value="ECO:0007669"/>
    <property type="project" value="UniProtKB-KW"/>
</dbReference>
<dbReference type="AlphaFoldDB" id="A0AAD6IVU5"/>
<sequence>MASFAESSKPEPEFVQLLSMLPPVDTTNFGPQDYRAGLAALTEYPNSLYPGPKDADAADTKITVRDGTEVSVRVYTPHESVKTDKPPSILFHIHGGGWIGGTLEFGHPHCLWFASHNVVVVSVAYRVCPENPWNVPQEDCYDVYRAVHAADAAQLAAWGIPPFDRSKVFMHGLSAGGQIAAACVILDIEAGRTGTIAGLLLHATCAVDPALFPVDKITSAEGNSFVQNKDAPFVGTRDFERMVGWRNSPKEADRYFSPLVALPDEELKLFPPTYSISYGMDCLRDGQMLFAMRLKEVGVASTVDLYAGYGHCLFATGWMLEGSKRAMADLEKESKRLGVF</sequence>
<organism evidence="3 4">
    <name type="scientific">Drechslerella dactyloides</name>
    <name type="common">Nematode-trapping fungus</name>
    <name type="synonym">Arthrobotrys dactyloides</name>
    <dbReference type="NCBI Taxonomy" id="74499"/>
    <lineage>
        <taxon>Eukaryota</taxon>
        <taxon>Fungi</taxon>
        <taxon>Dikarya</taxon>
        <taxon>Ascomycota</taxon>
        <taxon>Pezizomycotina</taxon>
        <taxon>Orbiliomycetes</taxon>
        <taxon>Orbiliales</taxon>
        <taxon>Orbiliaceae</taxon>
        <taxon>Drechslerella</taxon>
    </lineage>
</organism>
<keyword evidence="4" id="KW-1185">Reference proteome</keyword>
<comment type="caution">
    <text evidence="3">The sequence shown here is derived from an EMBL/GenBank/DDBJ whole genome shotgun (WGS) entry which is preliminary data.</text>
</comment>
<evidence type="ECO:0000313" key="3">
    <source>
        <dbReference type="EMBL" id="KAJ6259604.1"/>
    </source>
</evidence>
<name>A0AAD6IVU5_DREDA</name>
<gene>
    <name evidence="3" type="ORF">Dda_5242</name>
</gene>
<dbReference type="PANTHER" id="PTHR48081:SF8">
    <property type="entry name" value="ALPHA_BETA HYDROLASE FOLD-3 DOMAIN-CONTAINING PROTEIN-RELATED"/>
    <property type="match status" value="1"/>
</dbReference>